<dbReference type="EMBL" id="QSAV01000060">
    <property type="protein sequence ID" value="RGW75167.1"/>
    <property type="molecule type" value="Genomic_DNA"/>
</dbReference>
<dbReference type="Gene3D" id="3.40.50.300">
    <property type="entry name" value="P-loop containing nucleotide triphosphate hydrolases"/>
    <property type="match status" value="1"/>
</dbReference>
<evidence type="ECO:0000313" key="1">
    <source>
        <dbReference type="EMBL" id="RGW75167.1"/>
    </source>
</evidence>
<comment type="caution">
    <text evidence="1">The sequence shown here is derived from an EMBL/GenBank/DDBJ whole genome shotgun (WGS) entry which is preliminary data.</text>
</comment>
<dbReference type="InterPro" id="IPR027417">
    <property type="entry name" value="P-loop_NTPase"/>
</dbReference>
<dbReference type="AlphaFoldDB" id="A0AA93BGH5"/>
<evidence type="ECO:0000313" key="2">
    <source>
        <dbReference type="Proteomes" id="UP000285776"/>
    </source>
</evidence>
<gene>
    <name evidence="1" type="ORF">DWV53_13735</name>
</gene>
<accession>A0AA93BGH5</accession>
<reference evidence="1 2" key="1">
    <citation type="submission" date="2018-08" db="EMBL/GenBank/DDBJ databases">
        <title>A genome reference for cultivated species of the human gut microbiota.</title>
        <authorList>
            <person name="Zou Y."/>
            <person name="Xue W."/>
            <person name="Luo G."/>
        </authorList>
    </citation>
    <scope>NUCLEOTIDE SEQUENCE [LARGE SCALE GENOMIC DNA]</scope>
    <source>
        <strain evidence="1 2">AF10-17</strain>
    </source>
</reference>
<organism evidence="1 2">
    <name type="scientific">Segatella copri</name>
    <dbReference type="NCBI Taxonomy" id="165179"/>
    <lineage>
        <taxon>Bacteria</taxon>
        <taxon>Pseudomonadati</taxon>
        <taxon>Bacteroidota</taxon>
        <taxon>Bacteroidia</taxon>
        <taxon>Bacteroidales</taxon>
        <taxon>Prevotellaceae</taxon>
        <taxon>Segatella</taxon>
    </lineage>
</organism>
<sequence>MYRMIESADSKEVFVPEGREDLDIYLNDQIIETIQVKCYSGTIVYSDLFSKGKSTSLFSRGKDSLDENSNVKISFVAVGHGNDKGVISDRLTKVSSLVKSLKKEETLHLDYASSKELAAKILWQSKSQGELENYVESVLKNRFPSIDPLIVKDYLVQWICYLVINKMSATYDDLCCQVGQIIAFSVRQKEFFTQFGLTVIPLFQSVCQEDVNSEISYYQGISAKEIHIAKNYDVVREEKLQQLYEKLKDNNLVFITGVSGSGKSSLAYRYLKICGTPLRYEIKYVNRNNISQIIATIKDISKGLKSEAFVYLDVLPYDTSWIQVVNEIEDTPFVKCLVTIRQDDWNRCKNKVNEKLHYSTLALDLTESEAKDIFDHLCDRGLCHIDIFEEAWNESGHPQTLLEYVYFLTHGVPLRARISEQIGRLDHVNASFLQYISVSNVLQGNISVNAIRNLCHLSPMDLSRCIDQMKGEFFEYNGEGFSDVHPIRTHIIIEEIFRNYRNGLEEIGMELFEHINENTSPLFLMTLIDEGKYTPDSLLRELEGKKINSMQAYIVARTLVWCGVKHYIDNNQAAFDWLRQTAPLCWQYLVPVNFTETELEESVDKLFGSHIGITMDDVRKRFSLQTEVYFYLCKWLDSSISLEKPKEWRDYFWLAKFLTICNLQLSYKPEFADFKMDAKVPNNLEEMADVLLGLKLAGYDSATFNQLEENFVKQFRIQNNILEFDICENEVKCLTFLDYFTAGKQFENGDRDGDIMHRINLHHIDLLRKAFPNADVYHSEIIKDVIFEDLDLTFEKHISREMLPLDDMQEPRTMMVHLYEKSYVLPSRKAYCDQLITLRKLFVDVIKEYWQGIDDIHRVGKAYNAKMDQVSYDVCDKILNTHIELPATEINRFGLGYEINKKENEDQSAKDNLKKLNSLYSHYSTDLTIFFRQCYQPSGGFINDVQRMTMILLDAQDKLKKLQSLFHQVFDGYVDVVEIKQLDEREKQQMTCLIAVYNWLAQNQPYMSCRQLLKQIKPKKLTATQTSEVNNEVIDNPSQTIVDSIEDLENLRNMQLRDIYNRCSHLDDLSIQIVDKYIKRYDDTIEGRRNCVL</sequence>
<dbReference type="Proteomes" id="UP000285776">
    <property type="component" value="Unassembled WGS sequence"/>
</dbReference>
<name>A0AA93BGH5_9BACT</name>
<protein>
    <submittedName>
        <fullName evidence="1">Uncharacterized protein</fullName>
    </submittedName>
</protein>
<proteinExistence type="predicted"/>
<dbReference type="SUPFAM" id="SSF52540">
    <property type="entry name" value="P-loop containing nucleoside triphosphate hydrolases"/>
    <property type="match status" value="1"/>
</dbReference>